<dbReference type="InterPro" id="IPR036047">
    <property type="entry name" value="F-box-like_dom_sf"/>
</dbReference>
<keyword evidence="2" id="KW-1185">Reference proteome</keyword>
<comment type="caution">
    <text evidence="1">The sequence shown here is derived from an EMBL/GenBank/DDBJ whole genome shotgun (WGS) entry which is preliminary data.</text>
</comment>
<gene>
    <name evidence="1" type="ORF">FWILDA_LOCUS5569</name>
</gene>
<dbReference type="SUPFAM" id="SSF52047">
    <property type="entry name" value="RNI-like"/>
    <property type="match status" value="1"/>
</dbReference>
<name>A0A9W4WMG8_9GLOM</name>
<dbReference type="InterPro" id="IPR032675">
    <property type="entry name" value="LRR_dom_sf"/>
</dbReference>
<organism evidence="1 2">
    <name type="scientific">Funneliformis geosporum</name>
    <dbReference type="NCBI Taxonomy" id="1117311"/>
    <lineage>
        <taxon>Eukaryota</taxon>
        <taxon>Fungi</taxon>
        <taxon>Fungi incertae sedis</taxon>
        <taxon>Mucoromycota</taxon>
        <taxon>Glomeromycotina</taxon>
        <taxon>Glomeromycetes</taxon>
        <taxon>Glomerales</taxon>
        <taxon>Glomeraceae</taxon>
        <taxon>Funneliformis</taxon>
    </lineage>
</organism>
<dbReference type="SUPFAM" id="SSF81383">
    <property type="entry name" value="F-box domain"/>
    <property type="match status" value="1"/>
</dbReference>
<accession>A0A9W4WMG8</accession>
<dbReference type="Gene3D" id="3.80.10.10">
    <property type="entry name" value="Ribonuclease Inhibitor"/>
    <property type="match status" value="2"/>
</dbReference>
<dbReference type="OrthoDB" id="2358357at2759"/>
<dbReference type="EMBL" id="CAMKVN010000938">
    <property type="protein sequence ID" value="CAI2172418.1"/>
    <property type="molecule type" value="Genomic_DNA"/>
</dbReference>
<protein>
    <submittedName>
        <fullName evidence="1">3944_t:CDS:1</fullName>
    </submittedName>
</protein>
<dbReference type="Proteomes" id="UP001153678">
    <property type="component" value="Unassembled WGS sequence"/>
</dbReference>
<reference evidence="1" key="1">
    <citation type="submission" date="2022-08" db="EMBL/GenBank/DDBJ databases">
        <authorList>
            <person name="Kallberg Y."/>
            <person name="Tangrot J."/>
            <person name="Rosling A."/>
        </authorList>
    </citation>
    <scope>NUCLEOTIDE SEQUENCE</scope>
    <source>
        <strain evidence="1">Wild A</strain>
    </source>
</reference>
<dbReference type="AlphaFoldDB" id="A0A9W4WMG8"/>
<sequence length="515" mass="59656">MSIQSLPQECVSHIFEILQDNKDDKSLFSCLQVNRDWCICVVPILYRTPLNKEQHERSKSQRSKLISTYLSCLNEVEKDCFMKIHDINVSLNTRPLFDYPVYLEEFCNEHLREKISNWIMLMIKNISLTEQQQLLQIISSKLYPLLISKSKNLIYLKIVSINSDIPNIYTFLAYSGLENISRFDFTSNESELPNIMRLVKELPSRCKNIRTVNFNYKLTTNEDGEIAMAKALCKLIETQSNLKSLYLKFKGKAINHIMIALKSKSHSLTYLYLKKLTLNDDAIHSLTRCASLEVLGFESCNITSESCKYFADDSKFRLKKLYLVGNMKTEIKCLIIQAAGQSLQSLIIDEIDSDLIASILGSCSNIIELILMASDYENIGLYKLLMNLRYLRKLTLRFTSECIMKSLGTSLPSSLKHLGFINSNCTSHTFDNFLNECNVQIESLELFNFVHFRHVSEYVKGHYNHLRVIYFGNSSDMIKEELSEIDKIKEFVKVKFMGKDYKINSFDFLKKKLIF</sequence>
<evidence type="ECO:0000313" key="2">
    <source>
        <dbReference type="Proteomes" id="UP001153678"/>
    </source>
</evidence>
<evidence type="ECO:0000313" key="1">
    <source>
        <dbReference type="EMBL" id="CAI2172418.1"/>
    </source>
</evidence>
<proteinExistence type="predicted"/>